<gene>
    <name evidence="2" type="ORF">ENV62_01730</name>
</gene>
<keyword evidence="1" id="KW-0175">Coiled coil</keyword>
<evidence type="ECO:0000313" key="2">
    <source>
        <dbReference type="EMBL" id="HGB13948.1"/>
    </source>
</evidence>
<protein>
    <submittedName>
        <fullName evidence="2">Uncharacterized protein</fullName>
    </submittedName>
</protein>
<sequence length="107" mass="11858">MNCRDISINGALVGAVAGLAAELTLQEITGHHITHGLLELLGAAVGLWRLDRRLYEALQDSLARAREREDADYREVKRKIEELTDDLPELKEILSNLLEAGIQAQKA</sequence>
<reference evidence="2" key="1">
    <citation type="journal article" date="2020" name="mSystems">
        <title>Genome- and Community-Level Interaction Insights into Carbon Utilization and Element Cycling Functions of Hydrothermarchaeota in Hydrothermal Sediment.</title>
        <authorList>
            <person name="Zhou Z."/>
            <person name="Liu Y."/>
            <person name="Xu W."/>
            <person name="Pan J."/>
            <person name="Luo Z.H."/>
            <person name="Li M."/>
        </authorList>
    </citation>
    <scope>NUCLEOTIDE SEQUENCE [LARGE SCALE GENOMIC DNA]</scope>
    <source>
        <strain evidence="2">SpSt-776</strain>
    </source>
</reference>
<name>A0A7C3WGH9_9BACT</name>
<feature type="coiled-coil region" evidence="1">
    <location>
        <begin position="66"/>
        <end position="100"/>
    </location>
</feature>
<organism evidence="2">
    <name type="scientific">Desulfobacca acetoxidans</name>
    <dbReference type="NCBI Taxonomy" id="60893"/>
    <lineage>
        <taxon>Bacteria</taxon>
        <taxon>Pseudomonadati</taxon>
        <taxon>Thermodesulfobacteriota</taxon>
        <taxon>Desulfobaccia</taxon>
        <taxon>Desulfobaccales</taxon>
        <taxon>Desulfobaccaceae</taxon>
        <taxon>Desulfobacca</taxon>
    </lineage>
</organism>
<comment type="caution">
    <text evidence="2">The sequence shown here is derived from an EMBL/GenBank/DDBJ whole genome shotgun (WGS) entry which is preliminary data.</text>
</comment>
<accession>A0A7C3WGH9</accession>
<dbReference type="EMBL" id="DTHB01000016">
    <property type="protein sequence ID" value="HGB13948.1"/>
    <property type="molecule type" value="Genomic_DNA"/>
</dbReference>
<dbReference type="AlphaFoldDB" id="A0A7C3WGH9"/>
<evidence type="ECO:0000256" key="1">
    <source>
        <dbReference type="SAM" id="Coils"/>
    </source>
</evidence>
<proteinExistence type="predicted"/>